<protein>
    <submittedName>
        <fullName evidence="8">Acyl-CoA dehydrogenase/oxidase C-terminal</fullName>
    </submittedName>
</protein>
<dbReference type="AlphaFoldDB" id="A0A4P9Z1B9"/>
<dbReference type="Gene3D" id="1.20.140.10">
    <property type="entry name" value="Butyryl-CoA Dehydrogenase, subunit A, domain 3"/>
    <property type="match status" value="2"/>
</dbReference>
<sequence length="412" mass="44923">MAGETATHTVALAHLLIDGRSHGIQWFVVQLRDRSTGRLMPGVVAGNIGAKAGRGGLDNGWIQFNHVRIPRKHMLQRWASVARDGTFTPAPNPSIAYAALIPERLGVVLGTICNGGQALTIATRYSCVRRQGNNDELIMDYQTQQARLMPGIASIYVLNVLNRHIVAQWTQMTQIIDTKPDVFLAQLADVHAVSAGLKAAAGWWGSEVLERCRRACGGHAFSAYNAIPGIIGDWGVMTTGGGDNIVLAQQSARYLLGCVRRVMAGEQVAGSVDYLNDLPRLLSHARCATSSDAELISTETLRDLLGWLSAKQVIREMETARQHTDLLPVLKRCGLLYALHCVQEQLGMLLEFGHLSSAQSASIRRAFLDGCADLRKDAVPLVDAWGFPDFIIKAPIGRYDGNIYPGKQRHTS</sequence>
<name>A0A4P9Z1B9_9FUNG</name>
<dbReference type="InterPro" id="IPR046373">
    <property type="entry name" value="Acyl-CoA_Oxase/DH_mid-dom_sf"/>
</dbReference>
<dbReference type="EMBL" id="KZ989508">
    <property type="protein sequence ID" value="RKP26128.1"/>
    <property type="molecule type" value="Genomic_DNA"/>
</dbReference>
<dbReference type="InterPro" id="IPR036250">
    <property type="entry name" value="AcylCo_DH-like_C"/>
</dbReference>
<organism evidence="8 9">
    <name type="scientific">Syncephalis pseudoplumigaleata</name>
    <dbReference type="NCBI Taxonomy" id="1712513"/>
    <lineage>
        <taxon>Eukaryota</taxon>
        <taxon>Fungi</taxon>
        <taxon>Fungi incertae sedis</taxon>
        <taxon>Zoopagomycota</taxon>
        <taxon>Zoopagomycotina</taxon>
        <taxon>Zoopagomycetes</taxon>
        <taxon>Zoopagales</taxon>
        <taxon>Piptocephalidaceae</taxon>
        <taxon>Syncephalis</taxon>
    </lineage>
</organism>
<dbReference type="Pfam" id="PF22924">
    <property type="entry name" value="ACOX_C_alpha1"/>
    <property type="match status" value="1"/>
</dbReference>
<evidence type="ECO:0000259" key="7">
    <source>
        <dbReference type="Pfam" id="PF22924"/>
    </source>
</evidence>
<reference evidence="9" key="1">
    <citation type="journal article" date="2018" name="Nat. Microbiol.">
        <title>Leveraging single-cell genomics to expand the fungal tree of life.</title>
        <authorList>
            <person name="Ahrendt S.R."/>
            <person name="Quandt C.A."/>
            <person name="Ciobanu D."/>
            <person name="Clum A."/>
            <person name="Salamov A."/>
            <person name="Andreopoulos B."/>
            <person name="Cheng J.F."/>
            <person name="Woyke T."/>
            <person name="Pelin A."/>
            <person name="Henrissat B."/>
            <person name="Reynolds N.K."/>
            <person name="Benny G.L."/>
            <person name="Smith M.E."/>
            <person name="James T.Y."/>
            <person name="Grigoriev I.V."/>
        </authorList>
    </citation>
    <scope>NUCLEOTIDE SEQUENCE [LARGE SCALE GENOMIC DNA]</scope>
    <source>
        <strain evidence="9">Benny S71-1</strain>
    </source>
</reference>
<dbReference type="InterPro" id="IPR055060">
    <property type="entry name" value="ACOX_C_alpha1"/>
</dbReference>
<evidence type="ECO:0000256" key="4">
    <source>
        <dbReference type="ARBA" id="ARBA00022827"/>
    </source>
</evidence>
<keyword evidence="3" id="KW-0285">Flavoprotein</keyword>
<keyword evidence="5" id="KW-0560">Oxidoreductase</keyword>
<keyword evidence="4" id="KW-0274">FAD</keyword>
<comment type="similarity">
    <text evidence="2">Belongs to the acyl-CoA oxidase family.</text>
</comment>
<dbReference type="PANTHER" id="PTHR10909:SF352">
    <property type="entry name" value="ACYL-COENZYME A OXIDASE-LIKE PROTEIN"/>
    <property type="match status" value="1"/>
</dbReference>
<proteinExistence type="inferred from homology"/>
<dbReference type="GO" id="GO:0005504">
    <property type="term" value="F:fatty acid binding"/>
    <property type="evidence" value="ECO:0007669"/>
    <property type="project" value="TreeGrafter"/>
</dbReference>
<dbReference type="GO" id="GO:0003997">
    <property type="term" value="F:acyl-CoA oxidase activity"/>
    <property type="evidence" value="ECO:0007669"/>
    <property type="project" value="InterPro"/>
</dbReference>
<dbReference type="Gene3D" id="2.40.110.10">
    <property type="entry name" value="Butyryl-CoA Dehydrogenase, subunit A, domain 2"/>
    <property type="match status" value="1"/>
</dbReference>
<dbReference type="GO" id="GO:0071949">
    <property type="term" value="F:FAD binding"/>
    <property type="evidence" value="ECO:0007669"/>
    <property type="project" value="InterPro"/>
</dbReference>
<evidence type="ECO:0000313" key="8">
    <source>
        <dbReference type="EMBL" id="RKP26128.1"/>
    </source>
</evidence>
<keyword evidence="9" id="KW-1185">Reference proteome</keyword>
<comment type="cofactor">
    <cofactor evidence="1">
        <name>FAD</name>
        <dbReference type="ChEBI" id="CHEBI:57692"/>
    </cofactor>
</comment>
<evidence type="ECO:0000259" key="6">
    <source>
        <dbReference type="Pfam" id="PF01756"/>
    </source>
</evidence>
<dbReference type="SUPFAM" id="SSF56645">
    <property type="entry name" value="Acyl-CoA dehydrogenase NM domain-like"/>
    <property type="match status" value="1"/>
</dbReference>
<evidence type="ECO:0000256" key="5">
    <source>
        <dbReference type="ARBA" id="ARBA00023002"/>
    </source>
</evidence>
<evidence type="ECO:0000313" key="9">
    <source>
        <dbReference type="Proteomes" id="UP000278143"/>
    </source>
</evidence>
<dbReference type="Pfam" id="PF01756">
    <property type="entry name" value="ACOX"/>
    <property type="match status" value="1"/>
</dbReference>
<dbReference type="PANTHER" id="PTHR10909">
    <property type="entry name" value="ELECTRON TRANSPORT OXIDOREDUCTASE"/>
    <property type="match status" value="1"/>
</dbReference>
<evidence type="ECO:0000256" key="1">
    <source>
        <dbReference type="ARBA" id="ARBA00001974"/>
    </source>
</evidence>
<feature type="domain" description="Acyl-CoA oxidase C-alpha1" evidence="7">
    <location>
        <begin position="97"/>
        <end position="256"/>
    </location>
</feature>
<dbReference type="InterPro" id="IPR009100">
    <property type="entry name" value="AcylCoA_DH/oxidase_NM_dom_sf"/>
</dbReference>
<dbReference type="Proteomes" id="UP000278143">
    <property type="component" value="Unassembled WGS sequence"/>
</dbReference>
<gene>
    <name evidence="8" type="ORF">SYNPS1DRAFT_14638</name>
</gene>
<feature type="domain" description="Acyl-CoA oxidase C-terminal" evidence="6">
    <location>
        <begin position="311"/>
        <end position="405"/>
    </location>
</feature>
<dbReference type="SUPFAM" id="SSF47203">
    <property type="entry name" value="Acyl-CoA dehydrogenase C-terminal domain-like"/>
    <property type="match status" value="2"/>
</dbReference>
<evidence type="ECO:0000256" key="2">
    <source>
        <dbReference type="ARBA" id="ARBA00006288"/>
    </source>
</evidence>
<dbReference type="GO" id="GO:0033540">
    <property type="term" value="P:fatty acid beta-oxidation using acyl-CoA oxidase"/>
    <property type="evidence" value="ECO:0007669"/>
    <property type="project" value="TreeGrafter"/>
</dbReference>
<dbReference type="GO" id="GO:0005777">
    <property type="term" value="C:peroxisome"/>
    <property type="evidence" value="ECO:0007669"/>
    <property type="project" value="InterPro"/>
</dbReference>
<dbReference type="GO" id="GO:0055088">
    <property type="term" value="P:lipid homeostasis"/>
    <property type="evidence" value="ECO:0007669"/>
    <property type="project" value="TreeGrafter"/>
</dbReference>
<dbReference type="InterPro" id="IPR002655">
    <property type="entry name" value="Acyl-CoA_oxidase_C"/>
</dbReference>
<accession>A0A4P9Z1B9</accession>
<dbReference type="InterPro" id="IPR012258">
    <property type="entry name" value="Acyl-CoA_oxidase"/>
</dbReference>
<dbReference type="OrthoDB" id="538336at2759"/>
<evidence type="ECO:0000256" key="3">
    <source>
        <dbReference type="ARBA" id="ARBA00022630"/>
    </source>
</evidence>